<dbReference type="PANTHER" id="PTHR46204:SF5">
    <property type="entry name" value="PROTEIN KINASE DOMAIN-CONTAINING PROTEIN"/>
    <property type="match status" value="1"/>
</dbReference>
<dbReference type="PANTHER" id="PTHR46204">
    <property type="entry name" value="CHITIN ELICITOR RECEPTOR KINASE 1-RELATED"/>
    <property type="match status" value="1"/>
</dbReference>
<dbReference type="InterPro" id="IPR011009">
    <property type="entry name" value="Kinase-like_dom_sf"/>
</dbReference>
<dbReference type="CDD" id="cd00118">
    <property type="entry name" value="LysM"/>
    <property type="match status" value="1"/>
</dbReference>
<evidence type="ECO:0000256" key="8">
    <source>
        <dbReference type="ARBA" id="ARBA00022777"/>
    </source>
</evidence>
<dbReference type="Gene3D" id="3.30.200.20">
    <property type="entry name" value="Phosphorylase Kinase, domain 1"/>
    <property type="match status" value="1"/>
</dbReference>
<feature type="signal peptide" evidence="15">
    <location>
        <begin position="1"/>
        <end position="17"/>
    </location>
</feature>
<evidence type="ECO:0000313" key="19">
    <source>
        <dbReference type="Proteomes" id="UP000288805"/>
    </source>
</evidence>
<keyword evidence="8 18" id="KW-0418">Kinase</keyword>
<evidence type="ECO:0000313" key="18">
    <source>
        <dbReference type="EMBL" id="RVX19498.1"/>
    </source>
</evidence>
<dbReference type="InterPro" id="IPR008271">
    <property type="entry name" value="Ser/Thr_kinase_AS"/>
</dbReference>
<keyword evidence="6 15" id="KW-0732">Signal</keyword>
<accession>A0A438KE68</accession>
<dbReference type="PROSITE" id="PS51782">
    <property type="entry name" value="LYSM"/>
    <property type="match status" value="1"/>
</dbReference>
<evidence type="ECO:0000256" key="5">
    <source>
        <dbReference type="ARBA" id="ARBA00022692"/>
    </source>
</evidence>
<dbReference type="SMART" id="SM00220">
    <property type="entry name" value="S_TKc"/>
    <property type="match status" value="1"/>
</dbReference>
<evidence type="ECO:0000256" key="7">
    <source>
        <dbReference type="ARBA" id="ARBA00022741"/>
    </source>
</evidence>
<evidence type="ECO:0000256" key="2">
    <source>
        <dbReference type="ARBA" id="ARBA00022475"/>
    </source>
</evidence>
<evidence type="ECO:0000256" key="6">
    <source>
        <dbReference type="ARBA" id="ARBA00022729"/>
    </source>
</evidence>
<evidence type="ECO:0000256" key="13">
    <source>
        <dbReference type="PROSITE-ProRule" id="PRU10141"/>
    </source>
</evidence>
<feature type="domain" description="Protein kinase" evidence="16">
    <location>
        <begin position="251"/>
        <end position="530"/>
    </location>
</feature>
<keyword evidence="3" id="KW-0723">Serine/threonine-protein kinase</keyword>
<dbReference type="GO" id="GO:0019199">
    <property type="term" value="F:transmembrane receptor protein kinase activity"/>
    <property type="evidence" value="ECO:0007669"/>
    <property type="project" value="InterPro"/>
</dbReference>
<dbReference type="InterPro" id="IPR018392">
    <property type="entry name" value="LysM"/>
</dbReference>
<dbReference type="InterPro" id="IPR001245">
    <property type="entry name" value="Ser-Thr/Tyr_kinase_cat_dom"/>
</dbReference>
<keyword evidence="12" id="KW-1015">Disulfide bond</keyword>
<protein>
    <submittedName>
        <fullName evidence="18">LysM domain receptor-like kinase 3</fullName>
    </submittedName>
</protein>
<dbReference type="EMBL" id="QGNW01000008">
    <property type="protein sequence ID" value="RVX19498.1"/>
    <property type="molecule type" value="Genomic_DNA"/>
</dbReference>
<dbReference type="SUPFAM" id="SSF56112">
    <property type="entry name" value="Protein kinase-like (PK-like)"/>
    <property type="match status" value="1"/>
</dbReference>
<name>A0A438KE68_VITVI</name>
<evidence type="ECO:0000256" key="3">
    <source>
        <dbReference type="ARBA" id="ARBA00022527"/>
    </source>
</evidence>
<evidence type="ECO:0000256" key="14">
    <source>
        <dbReference type="SAM" id="Phobius"/>
    </source>
</evidence>
<keyword evidence="2" id="KW-1003">Cell membrane</keyword>
<dbReference type="Gene3D" id="1.10.510.10">
    <property type="entry name" value="Transferase(Phosphotransferase) domain 1"/>
    <property type="match status" value="1"/>
</dbReference>
<keyword evidence="9 13" id="KW-0067">ATP-binding</keyword>
<dbReference type="Pfam" id="PF07714">
    <property type="entry name" value="PK_Tyr_Ser-Thr"/>
    <property type="match status" value="1"/>
</dbReference>
<feature type="transmembrane region" description="Helical" evidence="14">
    <location>
        <begin position="167"/>
        <end position="191"/>
    </location>
</feature>
<evidence type="ECO:0000256" key="4">
    <source>
        <dbReference type="ARBA" id="ARBA00022679"/>
    </source>
</evidence>
<gene>
    <name evidence="18" type="primary">LYK3_9</name>
    <name evidence="18" type="ORF">CK203_005234</name>
</gene>
<dbReference type="PROSITE" id="PS00108">
    <property type="entry name" value="PROTEIN_KINASE_ST"/>
    <property type="match status" value="1"/>
</dbReference>
<keyword evidence="7 13" id="KW-0547">Nucleotide-binding</keyword>
<feature type="domain" description="LysM" evidence="17">
    <location>
        <begin position="106"/>
        <end position="150"/>
    </location>
</feature>
<dbReference type="InterPro" id="IPR017441">
    <property type="entry name" value="Protein_kinase_ATP_BS"/>
</dbReference>
<organism evidence="18 19">
    <name type="scientific">Vitis vinifera</name>
    <name type="common">Grape</name>
    <dbReference type="NCBI Taxonomy" id="29760"/>
    <lineage>
        <taxon>Eukaryota</taxon>
        <taxon>Viridiplantae</taxon>
        <taxon>Streptophyta</taxon>
        <taxon>Embryophyta</taxon>
        <taxon>Tracheophyta</taxon>
        <taxon>Spermatophyta</taxon>
        <taxon>Magnoliopsida</taxon>
        <taxon>eudicotyledons</taxon>
        <taxon>Gunneridae</taxon>
        <taxon>Pentapetalae</taxon>
        <taxon>rosids</taxon>
        <taxon>Vitales</taxon>
        <taxon>Vitaceae</taxon>
        <taxon>Viteae</taxon>
        <taxon>Vitis</taxon>
    </lineage>
</organism>
<dbReference type="InterPro" id="IPR000719">
    <property type="entry name" value="Prot_kinase_dom"/>
</dbReference>
<evidence type="ECO:0000256" key="11">
    <source>
        <dbReference type="ARBA" id="ARBA00023136"/>
    </source>
</evidence>
<proteinExistence type="predicted"/>
<dbReference type="GO" id="GO:0005524">
    <property type="term" value="F:ATP binding"/>
    <property type="evidence" value="ECO:0007669"/>
    <property type="project" value="UniProtKB-UniRule"/>
</dbReference>
<evidence type="ECO:0000256" key="10">
    <source>
        <dbReference type="ARBA" id="ARBA00022989"/>
    </source>
</evidence>
<evidence type="ECO:0000259" key="16">
    <source>
        <dbReference type="PROSITE" id="PS50011"/>
    </source>
</evidence>
<dbReference type="PROSITE" id="PS00107">
    <property type="entry name" value="PROTEIN_KINASE_ATP"/>
    <property type="match status" value="1"/>
</dbReference>
<keyword evidence="10 14" id="KW-1133">Transmembrane helix</keyword>
<dbReference type="InterPro" id="IPR044812">
    <property type="entry name" value="CERK1/LYK3-like"/>
</dbReference>
<dbReference type="SUPFAM" id="SSF54106">
    <property type="entry name" value="LysM domain"/>
    <property type="match status" value="1"/>
</dbReference>
<dbReference type="AlphaFoldDB" id="A0A438KE68"/>
<dbReference type="GO" id="GO:0045087">
    <property type="term" value="P:innate immune response"/>
    <property type="evidence" value="ECO:0007669"/>
    <property type="project" value="InterPro"/>
</dbReference>
<reference evidence="18 19" key="1">
    <citation type="journal article" date="2018" name="PLoS Genet.">
        <title>Population sequencing reveals clonal diversity and ancestral inbreeding in the grapevine cultivar Chardonnay.</title>
        <authorList>
            <person name="Roach M.J."/>
            <person name="Johnson D.L."/>
            <person name="Bohlmann J."/>
            <person name="van Vuuren H.J."/>
            <person name="Jones S.J."/>
            <person name="Pretorius I.S."/>
            <person name="Schmidt S.A."/>
            <person name="Borneman A.R."/>
        </authorList>
    </citation>
    <scope>NUCLEOTIDE SEQUENCE [LARGE SCALE GENOMIC DNA]</scope>
    <source>
        <strain evidence="19">cv. Chardonnay</strain>
        <tissue evidence="18">Leaf</tissue>
    </source>
</reference>
<keyword evidence="18" id="KW-0675">Receptor</keyword>
<evidence type="ECO:0000259" key="17">
    <source>
        <dbReference type="PROSITE" id="PS51782"/>
    </source>
</evidence>
<dbReference type="SMART" id="SM00257">
    <property type="entry name" value="LysM"/>
    <property type="match status" value="1"/>
</dbReference>
<dbReference type="Pfam" id="PF01476">
    <property type="entry name" value="LysM"/>
    <property type="match status" value="1"/>
</dbReference>
<sequence length="545" mass="61009">MIFTLLACIGHCFHVSSLPCNVSLAQSCPASLYYVPNSPKTLAAAASLFHVDSNLVRQTVDGYLVNVNCSCPAGHIAFTWHMDYTVQLNVTLDLLCGCSKDNKEIVTYRVKHGDTLYTICSRFSADLNQTVQLNGIDNSGLIYDGDVIFIPEPVSKVKKTPKPRISMIVKITLAAVSVVTLLVMSFVWSYCYKRSRIRQAKAYSRRTECLHCYLTTCSFHKKSEESMASSFNLDKATVFSYIEVCDATCNFSMSLKIGQGSYGSVYLGKLRGIDVAIKQMKETKSKEFFSELHILSRVHHTNLIKLIGYAGGGDSLFLVYEFAQNGALSHHLHRPTARGYKPLQWTTRLQIALDAARGLEYIHEHTKPYYVHRDVKTSNILLDSNFRAKIADFGLVKLFEHSPNSAAAASRIVGTFGYLAPEYIRDGCVTTKSDVYAYGVVLMELLTGQPALSRDANPGNDQYIEHRSLLLSALNDSHDSLMQCIDPNLIHYHADSVFQMALLSKDCVDDDWNQRPDMSSIVIRLLHLLARSREWEKLECSNPMS</sequence>
<feature type="binding site" evidence="13">
    <location>
        <position position="278"/>
    </location>
    <ligand>
        <name>ATP</name>
        <dbReference type="ChEBI" id="CHEBI:30616"/>
    </ligand>
</feature>
<dbReference type="Gene3D" id="3.10.350.10">
    <property type="entry name" value="LysM domain"/>
    <property type="match status" value="1"/>
</dbReference>
<evidence type="ECO:0000256" key="9">
    <source>
        <dbReference type="ARBA" id="ARBA00022840"/>
    </source>
</evidence>
<comment type="caution">
    <text evidence="18">The sequence shown here is derived from an EMBL/GenBank/DDBJ whole genome shotgun (WGS) entry which is preliminary data.</text>
</comment>
<dbReference type="FunFam" id="1.10.510.10:FF:000468">
    <property type="entry name" value="PTI1-like tyrosine-protein kinase 3"/>
    <property type="match status" value="1"/>
</dbReference>
<evidence type="ECO:0000256" key="1">
    <source>
        <dbReference type="ARBA" id="ARBA00004162"/>
    </source>
</evidence>
<dbReference type="Proteomes" id="UP000288805">
    <property type="component" value="Unassembled WGS sequence"/>
</dbReference>
<evidence type="ECO:0000256" key="12">
    <source>
        <dbReference type="ARBA" id="ARBA00023157"/>
    </source>
</evidence>
<keyword evidence="5 14" id="KW-0812">Transmembrane</keyword>
<comment type="subcellular location">
    <subcellularLocation>
        <location evidence="1">Cell membrane</location>
        <topology evidence="1">Single-pass membrane protein</topology>
    </subcellularLocation>
</comment>
<dbReference type="PROSITE" id="PS50011">
    <property type="entry name" value="PROTEIN_KINASE_DOM"/>
    <property type="match status" value="1"/>
</dbReference>
<dbReference type="InterPro" id="IPR036779">
    <property type="entry name" value="LysM_dom_sf"/>
</dbReference>
<dbReference type="GO" id="GO:0005886">
    <property type="term" value="C:plasma membrane"/>
    <property type="evidence" value="ECO:0007669"/>
    <property type="project" value="UniProtKB-SubCell"/>
</dbReference>
<keyword evidence="11 14" id="KW-0472">Membrane</keyword>
<feature type="chain" id="PRO_5019524315" evidence="15">
    <location>
        <begin position="18"/>
        <end position="545"/>
    </location>
</feature>
<evidence type="ECO:0000256" key="15">
    <source>
        <dbReference type="SAM" id="SignalP"/>
    </source>
</evidence>
<keyword evidence="4" id="KW-0808">Transferase</keyword>